<keyword evidence="3" id="KW-1185">Reference proteome</keyword>
<accession>M0JVH2</accession>
<dbReference type="EMBL" id="AOLS01000097">
    <property type="protein sequence ID" value="EMA12971.1"/>
    <property type="molecule type" value="Genomic_DNA"/>
</dbReference>
<dbReference type="AlphaFoldDB" id="M0JVH2"/>
<evidence type="ECO:0000256" key="1">
    <source>
        <dbReference type="SAM" id="Phobius"/>
    </source>
</evidence>
<comment type="caution">
    <text evidence="2">The sequence shown here is derived from an EMBL/GenBank/DDBJ whole genome shotgun (WGS) entry which is preliminary data.</text>
</comment>
<feature type="transmembrane region" description="Helical" evidence="1">
    <location>
        <begin position="59"/>
        <end position="77"/>
    </location>
</feature>
<evidence type="ECO:0000313" key="3">
    <source>
        <dbReference type="Proteomes" id="UP000011687"/>
    </source>
</evidence>
<gene>
    <name evidence="2" type="ORF">C435_16785</name>
</gene>
<keyword evidence="1" id="KW-1133">Transmembrane helix</keyword>
<protein>
    <submittedName>
        <fullName evidence="2">Uncharacterized protein</fullName>
    </submittedName>
</protein>
<evidence type="ECO:0000313" key="2">
    <source>
        <dbReference type="EMBL" id="EMA12971.1"/>
    </source>
</evidence>
<reference evidence="2 3" key="1">
    <citation type="journal article" date="2014" name="PLoS Genet.">
        <title>Phylogenetically driven sequencing of extremely halophilic archaea reveals strategies for static and dynamic osmo-response.</title>
        <authorList>
            <person name="Becker E.A."/>
            <person name="Seitzer P.M."/>
            <person name="Tritt A."/>
            <person name="Larsen D."/>
            <person name="Krusor M."/>
            <person name="Yao A.I."/>
            <person name="Wu D."/>
            <person name="Madern D."/>
            <person name="Eisen J.A."/>
            <person name="Darling A.E."/>
            <person name="Facciotti M.T."/>
        </authorList>
    </citation>
    <scope>NUCLEOTIDE SEQUENCE [LARGE SCALE GENOMIC DNA]</scope>
    <source>
        <strain evidence="2 3">ATCC 33799</strain>
    </source>
</reference>
<keyword evidence="1" id="KW-0812">Transmembrane</keyword>
<sequence length="82" mass="9170">MSESQGSLRETVQAWNEEGSLYVVVGLISTILSLVFIPLLGLVAVYCGYKLYETQQKTVLSILMAALGGFGFLWWIYYLTIL</sequence>
<name>M0JVH2_9EURY</name>
<feature type="transmembrane region" description="Helical" evidence="1">
    <location>
        <begin position="20"/>
        <end position="47"/>
    </location>
</feature>
<dbReference type="Proteomes" id="UP000011687">
    <property type="component" value="Unassembled WGS sequence"/>
</dbReference>
<keyword evidence="1" id="KW-0472">Membrane</keyword>
<organism evidence="2 3">
    <name type="scientific">Haloarcula marismortui ATCC 33799</name>
    <dbReference type="NCBI Taxonomy" id="662475"/>
    <lineage>
        <taxon>Archaea</taxon>
        <taxon>Methanobacteriati</taxon>
        <taxon>Methanobacteriota</taxon>
        <taxon>Stenosarchaea group</taxon>
        <taxon>Halobacteria</taxon>
        <taxon>Halobacteriales</taxon>
        <taxon>Haloarculaceae</taxon>
        <taxon>Haloarcula</taxon>
    </lineage>
</organism>
<proteinExistence type="predicted"/>